<dbReference type="Proteomes" id="UP001108089">
    <property type="component" value="Unassembled WGS sequence"/>
</dbReference>
<dbReference type="PANTHER" id="PTHR30461">
    <property type="entry name" value="DNA-INVERTASE FROM LAMBDOID PROPHAGE"/>
    <property type="match status" value="1"/>
</dbReference>
<dbReference type="PROSITE" id="PS51736">
    <property type="entry name" value="RECOMBINASES_3"/>
    <property type="match status" value="1"/>
</dbReference>
<keyword evidence="2" id="KW-0233">DNA recombination</keyword>
<dbReference type="InterPro" id="IPR011109">
    <property type="entry name" value="DNA_bind_recombinase_dom"/>
</dbReference>
<dbReference type="SUPFAM" id="SSF53041">
    <property type="entry name" value="Resolvase-like"/>
    <property type="match status" value="1"/>
</dbReference>
<organism evidence="6 7">
    <name type="scientific">Gordonia tangerina</name>
    <dbReference type="NCBI Taxonomy" id="2911060"/>
    <lineage>
        <taxon>Bacteria</taxon>
        <taxon>Bacillati</taxon>
        <taxon>Actinomycetota</taxon>
        <taxon>Actinomycetes</taxon>
        <taxon>Mycobacteriales</taxon>
        <taxon>Gordoniaceae</taxon>
        <taxon>Gordonia</taxon>
    </lineage>
</organism>
<dbReference type="RefSeq" id="WP_235723120.1">
    <property type="nucleotide sequence ID" value="NZ_JAKGCU010000005.1"/>
</dbReference>
<name>A0ABS9DGM8_9ACTN</name>
<dbReference type="PANTHER" id="PTHR30461:SF2">
    <property type="entry name" value="SERINE RECOMBINASE PINE-RELATED"/>
    <property type="match status" value="1"/>
</dbReference>
<dbReference type="Pfam" id="PF00239">
    <property type="entry name" value="Resolvase"/>
    <property type="match status" value="1"/>
</dbReference>
<dbReference type="Gene3D" id="3.40.50.1390">
    <property type="entry name" value="Resolvase, N-terminal catalytic domain"/>
    <property type="match status" value="1"/>
</dbReference>
<evidence type="ECO:0000259" key="5">
    <source>
        <dbReference type="PROSITE" id="PS51737"/>
    </source>
</evidence>
<evidence type="ECO:0000259" key="4">
    <source>
        <dbReference type="PROSITE" id="PS51736"/>
    </source>
</evidence>
<evidence type="ECO:0000256" key="2">
    <source>
        <dbReference type="ARBA" id="ARBA00023172"/>
    </source>
</evidence>
<keyword evidence="3" id="KW-0175">Coiled coil</keyword>
<reference evidence="6" key="1">
    <citation type="submission" date="2022-01" db="EMBL/GenBank/DDBJ databases">
        <title>Gordonia xiamenensis sp. nov., isolated from surface seawater in Xiamen.</title>
        <authorList>
            <person name="He Y.F."/>
        </authorList>
    </citation>
    <scope>NUCLEOTIDE SEQUENCE</scope>
    <source>
        <strain evidence="6">GW1C4-4</strain>
    </source>
</reference>
<comment type="caution">
    <text evidence="6">The sequence shown here is derived from an EMBL/GenBank/DDBJ whole genome shotgun (WGS) entry which is preliminary data.</text>
</comment>
<dbReference type="InterPro" id="IPR036162">
    <property type="entry name" value="Resolvase-like_N_sf"/>
</dbReference>
<evidence type="ECO:0000313" key="6">
    <source>
        <dbReference type="EMBL" id="MCF3938378.1"/>
    </source>
</evidence>
<dbReference type="PROSITE" id="PS51737">
    <property type="entry name" value="RECOMBINASE_DNA_BIND"/>
    <property type="match status" value="1"/>
</dbReference>
<evidence type="ECO:0000256" key="1">
    <source>
        <dbReference type="ARBA" id="ARBA00023125"/>
    </source>
</evidence>
<accession>A0ABS9DGM8</accession>
<evidence type="ECO:0000256" key="3">
    <source>
        <dbReference type="SAM" id="Coils"/>
    </source>
</evidence>
<dbReference type="InterPro" id="IPR006119">
    <property type="entry name" value="Resolv_N"/>
</dbReference>
<dbReference type="SMART" id="SM00857">
    <property type="entry name" value="Resolvase"/>
    <property type="match status" value="1"/>
</dbReference>
<gene>
    <name evidence="6" type="ORF">L1892_08300</name>
</gene>
<dbReference type="InterPro" id="IPR038109">
    <property type="entry name" value="DNA_bind_recomb_sf"/>
</dbReference>
<dbReference type="EMBL" id="JAKGCU010000005">
    <property type="protein sequence ID" value="MCF3938378.1"/>
    <property type="molecule type" value="Genomic_DNA"/>
</dbReference>
<dbReference type="Pfam" id="PF07508">
    <property type="entry name" value="Recombinase"/>
    <property type="match status" value="1"/>
</dbReference>
<protein>
    <submittedName>
        <fullName evidence="6">Recombinase family protein</fullName>
    </submittedName>
</protein>
<dbReference type="Gene3D" id="3.90.1750.20">
    <property type="entry name" value="Putative Large Serine Recombinase, Chain B, Domain 2"/>
    <property type="match status" value="1"/>
</dbReference>
<dbReference type="InterPro" id="IPR050639">
    <property type="entry name" value="SSR_resolvase"/>
</dbReference>
<proteinExistence type="predicted"/>
<sequence length="508" mass="57135">MSVTDSAQPAGLRVLGRLRISRARDESTSIERQREIVQQWADTHDHNVIGWAVDEEVSGTVDAFAAPELGPWLTDPERIESYDVIASWKLDRLGRSSIQLNKLFGFCRDHDKTLVCVADNIDLSTWVGRLVANVIAGLAEGELEAIRERILSSRRKLRDTGRWTGGRPPYGYKAVPLDGGGKRLDLDDETSARVREAFDRVVTGDSVGSIAEDFTRRGVPSPADVVRLRNGKPTTGAAWRRGTLHEILTSPSLRGYAMHRDEIVRDGLGQPVRKGPELLDADEFDRLQAHLAERSKPSDPTRRTQSPLLGVVCCDAPGCGMNMHHKAQGWTRADGSRAVTRYYVCPDKHGGQVRAEELEQLLEDEFLEHHGDREVTERRFVPAQSHETELADAQTSLDDLTRMYATARSDAMKQRLESQLAALDERVAELETMPVRSARYETIPTGRTYADEWRDRDTEQRRRLLVSSGIRLSVFRYERSSALRWDLRVPSDWSGDLPAEPLQPPETE</sequence>
<feature type="domain" description="Resolvase/invertase-type recombinase catalytic" evidence="4">
    <location>
        <begin position="13"/>
        <end position="161"/>
    </location>
</feature>
<keyword evidence="7" id="KW-1185">Reference proteome</keyword>
<feature type="domain" description="Recombinase" evidence="5">
    <location>
        <begin position="169"/>
        <end position="297"/>
    </location>
</feature>
<feature type="coiled-coil region" evidence="3">
    <location>
        <begin position="383"/>
        <end position="433"/>
    </location>
</feature>
<keyword evidence="1" id="KW-0238">DNA-binding</keyword>
<evidence type="ECO:0000313" key="7">
    <source>
        <dbReference type="Proteomes" id="UP001108089"/>
    </source>
</evidence>
<dbReference type="CDD" id="cd00338">
    <property type="entry name" value="Ser_Recombinase"/>
    <property type="match status" value="1"/>
</dbReference>